<feature type="domain" description="Glycosyl hydrolases family 22 (GH22)" evidence="8">
    <location>
        <begin position="135"/>
        <end position="153"/>
    </location>
</feature>
<dbReference type="HOGENOM" id="CLU_111620_1_0_1"/>
<dbReference type="PRINTS" id="PR00137">
    <property type="entry name" value="LYSOZYME"/>
</dbReference>
<evidence type="ECO:0000256" key="5">
    <source>
        <dbReference type="ARBA" id="ARBA00023157"/>
    </source>
</evidence>
<accession>I3MI98</accession>
<sequence length="167" mass="18317">GLMNRLSSQSSALTPCGGGYISATGMKARSWVPRRRLSPPRVTWLALVSLLSGLLTSSQAKVFSRCELAKELHRMGLDGFRGYELADWVCLAYFTSGFNTAAVDHEADGSTNNGLFQINSRKWCRNLSLDSLNLCKMYCSDLLTPDLKNAVVCVMKIVSGPKGLGYW</sequence>
<dbReference type="InterPro" id="IPR001916">
    <property type="entry name" value="Glyco_hydro_22"/>
</dbReference>
<reference evidence="9" key="2">
    <citation type="submission" date="2025-08" db="UniProtKB">
        <authorList>
            <consortium name="Ensembl"/>
        </authorList>
    </citation>
    <scope>IDENTIFICATION</scope>
</reference>
<dbReference type="SMART" id="SM00263">
    <property type="entry name" value="LYZ1"/>
    <property type="match status" value="1"/>
</dbReference>
<gene>
    <name evidence="9" type="primary">SPACA3</name>
</gene>
<organism evidence="9 10">
    <name type="scientific">Ictidomys tridecemlineatus</name>
    <name type="common">Thirteen-lined ground squirrel</name>
    <name type="synonym">Spermophilus tridecemlineatus</name>
    <dbReference type="NCBI Taxonomy" id="43179"/>
    <lineage>
        <taxon>Eukaryota</taxon>
        <taxon>Metazoa</taxon>
        <taxon>Chordata</taxon>
        <taxon>Craniata</taxon>
        <taxon>Vertebrata</taxon>
        <taxon>Euteleostomi</taxon>
        <taxon>Mammalia</taxon>
        <taxon>Eutheria</taxon>
        <taxon>Euarchontoglires</taxon>
        <taxon>Glires</taxon>
        <taxon>Rodentia</taxon>
        <taxon>Sciuromorpha</taxon>
        <taxon>Sciuridae</taxon>
        <taxon>Xerinae</taxon>
        <taxon>Marmotini</taxon>
        <taxon>Ictidomys</taxon>
    </lineage>
</organism>
<dbReference type="FunFam" id="1.10.530.10:FF:000001">
    <property type="entry name" value="Lysozyme C"/>
    <property type="match status" value="1"/>
</dbReference>
<dbReference type="PROSITE" id="PS00128">
    <property type="entry name" value="GLYCOSYL_HYDROL_F22_1"/>
    <property type="match status" value="1"/>
</dbReference>
<proteinExistence type="inferred from homology"/>
<dbReference type="GeneTree" id="ENSGT00940000161810"/>
<comment type="subcellular location">
    <subcellularLocation>
        <location evidence="1">Cytoplasmic vesicle</location>
        <location evidence="1">Secretory vesicle</location>
        <location evidence="1">Acrosome membrane</location>
        <topology evidence="1">Single-pass type II membrane protein</topology>
    </subcellularLocation>
</comment>
<dbReference type="GO" id="GO:0035036">
    <property type="term" value="P:sperm-egg recognition"/>
    <property type="evidence" value="ECO:0007669"/>
    <property type="project" value="Ensembl"/>
</dbReference>
<dbReference type="Gene3D" id="1.10.530.10">
    <property type="match status" value="1"/>
</dbReference>
<evidence type="ECO:0000256" key="3">
    <source>
        <dbReference type="ARBA" id="ARBA00011780"/>
    </source>
</evidence>
<comment type="function">
    <text evidence="6">Sperm surface membrane protein that may be involved in sperm-egg plasma membrane adhesion and fusion during fertilization. It could be a potential receptor for the egg oligosaccharide residue N-acetylglucosamine, which is present in the extracellular matrix over the egg plasma membrane. The processed form has no detectable bacteriolytic activity in vitro.</text>
</comment>
<dbReference type="GO" id="GO:0036126">
    <property type="term" value="C:sperm flagellum"/>
    <property type="evidence" value="ECO:0007669"/>
    <property type="project" value="TreeGrafter"/>
</dbReference>
<name>I3MI98_ICTTR</name>
<dbReference type="SUPFAM" id="SSF53955">
    <property type="entry name" value="Lysozyme-like"/>
    <property type="match status" value="1"/>
</dbReference>
<dbReference type="PRINTS" id="PR00135">
    <property type="entry name" value="LYZLACT"/>
</dbReference>
<dbReference type="Pfam" id="PF00062">
    <property type="entry name" value="Lys"/>
    <property type="match status" value="1"/>
</dbReference>
<dbReference type="InterPro" id="IPR000974">
    <property type="entry name" value="Glyco_hydro_22_lys"/>
</dbReference>
<dbReference type="InParanoid" id="I3MI98"/>
<dbReference type="GO" id="GO:0007342">
    <property type="term" value="P:fusion of sperm to egg plasma membrane involved in single fertilization"/>
    <property type="evidence" value="ECO:0007669"/>
    <property type="project" value="Ensembl"/>
</dbReference>
<dbReference type="EMBL" id="AGTP01134061">
    <property type="status" value="NOT_ANNOTATED_CDS"/>
    <property type="molecule type" value="Genomic_DNA"/>
</dbReference>
<evidence type="ECO:0000259" key="8">
    <source>
        <dbReference type="PROSITE" id="PS00128"/>
    </source>
</evidence>
<keyword evidence="10" id="KW-1185">Reference proteome</keyword>
<evidence type="ECO:0000313" key="9">
    <source>
        <dbReference type="Ensembl" id="ENSSTOP00000010720.2"/>
    </source>
</evidence>
<reference evidence="10" key="1">
    <citation type="submission" date="2011-11" db="EMBL/GenBank/DDBJ databases">
        <title>The Draft Genome of Spermophilus tridecemlineatus.</title>
        <authorList>
            <consortium name="The Broad Institute Genome Assembly &amp; Analysis Group"/>
            <consortium name="Computational R&amp;D Group"/>
            <consortium name="and Sequencing Platform"/>
            <person name="Di Palma F."/>
            <person name="Alfoldi J."/>
            <person name="Johnson J."/>
            <person name="Berlin A."/>
            <person name="Gnerre S."/>
            <person name="Jaffe D."/>
            <person name="MacCallum I."/>
            <person name="Young S."/>
            <person name="Walker B.J."/>
            <person name="Lindblad-Toh K."/>
        </authorList>
    </citation>
    <scope>NUCLEOTIDE SEQUENCE [LARGE SCALE GENOMIC DNA]</scope>
</reference>
<dbReference type="GO" id="GO:0003796">
    <property type="term" value="F:lysozyme activity"/>
    <property type="evidence" value="ECO:0007669"/>
    <property type="project" value="InterPro"/>
</dbReference>
<dbReference type="PROSITE" id="PS51348">
    <property type="entry name" value="GLYCOSYL_HYDROL_F22_2"/>
    <property type="match status" value="1"/>
</dbReference>
<comment type="subunit">
    <text evidence="3">Interacts with ASTL.</text>
</comment>
<comment type="similarity">
    <text evidence="2 7">Belongs to the glycosyl hydrolase 22 family.</text>
</comment>
<dbReference type="OMA" id="MYCTDLL"/>
<evidence type="ECO:0000256" key="7">
    <source>
        <dbReference type="RuleBase" id="RU004440"/>
    </source>
</evidence>
<evidence type="ECO:0000256" key="6">
    <source>
        <dbReference type="ARBA" id="ARBA00024656"/>
    </source>
</evidence>
<evidence type="ECO:0000256" key="4">
    <source>
        <dbReference type="ARBA" id="ARBA00016370"/>
    </source>
</evidence>
<dbReference type="InterPro" id="IPR019799">
    <property type="entry name" value="Glyco_hydro_22_CS"/>
</dbReference>
<keyword evidence="5" id="KW-1015">Disulfide bond</keyword>
<reference evidence="9" key="3">
    <citation type="submission" date="2025-09" db="UniProtKB">
        <authorList>
            <consortium name="Ensembl"/>
        </authorList>
    </citation>
    <scope>IDENTIFICATION</scope>
</reference>
<dbReference type="GO" id="GO:0002080">
    <property type="term" value="C:acrosomal membrane"/>
    <property type="evidence" value="ECO:0007669"/>
    <property type="project" value="UniProtKB-SubCell"/>
</dbReference>
<dbReference type="eggNOG" id="ENOG502S1F5">
    <property type="taxonomic scope" value="Eukaryota"/>
</dbReference>
<protein>
    <recommendedName>
        <fullName evidence="4">Sperm acrosome membrane-associated protein 3</fullName>
    </recommendedName>
</protein>
<dbReference type="InterPro" id="IPR023346">
    <property type="entry name" value="Lysozyme-like_dom_sf"/>
</dbReference>
<evidence type="ECO:0000313" key="10">
    <source>
        <dbReference type="Proteomes" id="UP000005215"/>
    </source>
</evidence>
<dbReference type="STRING" id="43179.ENSSTOP00000010720"/>
<evidence type="ECO:0000256" key="1">
    <source>
        <dbReference type="ARBA" id="ARBA00004312"/>
    </source>
</evidence>
<evidence type="ECO:0000256" key="2">
    <source>
        <dbReference type="ARBA" id="ARBA00010859"/>
    </source>
</evidence>
<dbReference type="PANTHER" id="PTHR11407">
    <property type="entry name" value="LYSOZYME C"/>
    <property type="match status" value="1"/>
</dbReference>
<dbReference type="GO" id="GO:0043159">
    <property type="term" value="C:acrosomal matrix"/>
    <property type="evidence" value="ECO:0007669"/>
    <property type="project" value="Ensembl"/>
</dbReference>
<dbReference type="PANTHER" id="PTHR11407:SF25">
    <property type="entry name" value="SPERM ACROSOME MEMBRANE-ASSOCIATED PROTEIN 3"/>
    <property type="match status" value="1"/>
</dbReference>
<dbReference type="Ensembl" id="ENSSTOT00000011950.3">
    <property type="protein sequence ID" value="ENSSTOP00000010720.2"/>
    <property type="gene ID" value="ENSSTOG00000011952.3"/>
</dbReference>
<dbReference type="Proteomes" id="UP000005215">
    <property type="component" value="Unassembled WGS sequence"/>
</dbReference>
<dbReference type="FunCoup" id="I3MI98">
    <property type="interactions" value="26"/>
</dbReference>
<dbReference type="AlphaFoldDB" id="I3MI98"/>
<dbReference type="CDD" id="cd16897">
    <property type="entry name" value="LYZ_C"/>
    <property type="match status" value="1"/>
</dbReference>